<reference evidence="2 3" key="1">
    <citation type="submission" date="2024-07" db="EMBL/GenBank/DDBJ databases">
        <title>Section-level genome sequencing and comparative genomics of Aspergillus sections Usti and Cavernicolus.</title>
        <authorList>
            <consortium name="Lawrence Berkeley National Laboratory"/>
            <person name="Nybo J.L."/>
            <person name="Vesth T.C."/>
            <person name="Theobald S."/>
            <person name="Frisvad J.C."/>
            <person name="Larsen T.O."/>
            <person name="Kjaerboelling I."/>
            <person name="Rothschild-Mancinelli K."/>
            <person name="Lyhne E.K."/>
            <person name="Kogle M.E."/>
            <person name="Barry K."/>
            <person name="Clum A."/>
            <person name="Na H."/>
            <person name="Ledsgaard L."/>
            <person name="Lin J."/>
            <person name="Lipzen A."/>
            <person name="Kuo A."/>
            <person name="Riley R."/>
            <person name="Mondo S."/>
            <person name="Labutti K."/>
            <person name="Haridas S."/>
            <person name="Pangalinan J."/>
            <person name="Salamov A.A."/>
            <person name="Simmons B.A."/>
            <person name="Magnuson J.K."/>
            <person name="Chen J."/>
            <person name="Drula E."/>
            <person name="Henrissat B."/>
            <person name="Wiebenga A."/>
            <person name="Lubbers R.J."/>
            <person name="Gomes A.C."/>
            <person name="Macurrencykelacurrency M.R."/>
            <person name="Stajich J."/>
            <person name="Grigoriev I.V."/>
            <person name="Mortensen U.H."/>
            <person name="De Vries R.P."/>
            <person name="Baker S.E."/>
            <person name="Andersen M.R."/>
        </authorList>
    </citation>
    <scope>NUCLEOTIDE SEQUENCE [LARGE SCALE GENOMIC DNA]</scope>
    <source>
        <strain evidence="2 3">CBS 449.75</strain>
    </source>
</reference>
<accession>A0ABR4M658</accession>
<feature type="region of interest" description="Disordered" evidence="1">
    <location>
        <begin position="1"/>
        <end position="61"/>
    </location>
</feature>
<sequence>MASSVGAVEPHAAPLGKEPGVEIHESKASPSPTDDREQNQAQLQPHLNQPPNTTTSHLLVSSPYTTPDHLLDLSTLNTANRILALALTILAPIRTDYATAPYLESFNWPAVFAKVHELARAEEHRWTRQSFYVVAFRSILRADANGDRLHLLDERSHAEAVQSGGLLKYWFGVKNERRENLATCVWRSREDARAGGTGPWHAQARGAARELYEKIEFTTLELVIGEDVGDWEFKAWRD</sequence>
<dbReference type="PANTHER" id="PTHR36986">
    <property type="entry name" value="UPF0643 PROTEIN PB2B2.08"/>
    <property type="match status" value="1"/>
</dbReference>
<protein>
    <submittedName>
        <fullName evidence="2">Uncharacterized protein</fullName>
    </submittedName>
</protein>
<evidence type="ECO:0000256" key="1">
    <source>
        <dbReference type="SAM" id="MobiDB-lite"/>
    </source>
</evidence>
<gene>
    <name evidence="2" type="ORF">BJX67DRAFT_376930</name>
</gene>
<feature type="compositionally biased region" description="Polar residues" evidence="1">
    <location>
        <begin position="39"/>
        <end position="61"/>
    </location>
</feature>
<feature type="compositionally biased region" description="Basic and acidic residues" evidence="1">
    <location>
        <begin position="19"/>
        <end position="38"/>
    </location>
</feature>
<comment type="caution">
    <text evidence="2">The sequence shown here is derived from an EMBL/GenBank/DDBJ whole genome shotgun (WGS) entry which is preliminary data.</text>
</comment>
<dbReference type="PANTHER" id="PTHR36986:SF1">
    <property type="entry name" value="UPF0643 PROTEIN PB2B2.08"/>
    <property type="match status" value="1"/>
</dbReference>
<dbReference type="RefSeq" id="XP_070891065.1">
    <property type="nucleotide sequence ID" value="XM_071031985.1"/>
</dbReference>
<proteinExistence type="predicted"/>
<evidence type="ECO:0000313" key="3">
    <source>
        <dbReference type="Proteomes" id="UP001610432"/>
    </source>
</evidence>
<dbReference type="Proteomes" id="UP001610432">
    <property type="component" value="Unassembled WGS sequence"/>
</dbReference>
<organism evidence="2 3">
    <name type="scientific">Aspergillus lucknowensis</name>
    <dbReference type="NCBI Taxonomy" id="176173"/>
    <lineage>
        <taxon>Eukaryota</taxon>
        <taxon>Fungi</taxon>
        <taxon>Dikarya</taxon>
        <taxon>Ascomycota</taxon>
        <taxon>Pezizomycotina</taxon>
        <taxon>Eurotiomycetes</taxon>
        <taxon>Eurotiomycetidae</taxon>
        <taxon>Eurotiales</taxon>
        <taxon>Aspergillaceae</taxon>
        <taxon>Aspergillus</taxon>
        <taxon>Aspergillus subgen. Nidulantes</taxon>
    </lineage>
</organism>
<dbReference type="GeneID" id="98147057"/>
<name>A0ABR4M658_9EURO</name>
<keyword evidence="3" id="KW-1185">Reference proteome</keyword>
<dbReference type="EMBL" id="JBFXLQ010000002">
    <property type="protein sequence ID" value="KAL2872086.1"/>
    <property type="molecule type" value="Genomic_DNA"/>
</dbReference>
<evidence type="ECO:0000313" key="2">
    <source>
        <dbReference type="EMBL" id="KAL2872086.1"/>
    </source>
</evidence>